<keyword evidence="4" id="KW-1185">Reference proteome</keyword>
<dbReference type="AlphaFoldDB" id="F7QDB5"/>
<dbReference type="InterPro" id="IPR014729">
    <property type="entry name" value="Rossmann-like_a/b/a_fold"/>
</dbReference>
<reference evidence="3 4" key="1">
    <citation type="journal article" date="2011" name="J. Bacteriol.">
        <title>Genome sequence of Salinisphaera shabanensis, a gammaproteobacterium from the harsh, variable environment of the brine-seawater interface of the Shaban Deep in the Red Sea.</title>
        <authorList>
            <person name="Antunes A."/>
            <person name="Alam I."/>
            <person name="Bajic V.B."/>
            <person name="Stingl U."/>
        </authorList>
    </citation>
    <scope>NUCLEOTIDE SEQUENCE [LARGE SCALE GENOMIC DNA]</scope>
    <source>
        <strain evidence="3 4">E1L3A</strain>
    </source>
</reference>
<dbReference type="STRING" id="1033802.SSPSH_003291"/>
<comment type="similarity">
    <text evidence="1">Belongs to the universal stress protein A family.</text>
</comment>
<comment type="caution">
    <text evidence="3">The sequence shown here is derived from an EMBL/GenBank/DDBJ whole genome shotgun (WGS) entry which is preliminary data.</text>
</comment>
<dbReference type="PANTHER" id="PTHR46268:SF6">
    <property type="entry name" value="UNIVERSAL STRESS PROTEIN UP12"/>
    <property type="match status" value="1"/>
</dbReference>
<organism evidence="3 4">
    <name type="scientific">Salinisphaera shabanensis E1L3A</name>
    <dbReference type="NCBI Taxonomy" id="1033802"/>
    <lineage>
        <taxon>Bacteria</taxon>
        <taxon>Pseudomonadati</taxon>
        <taxon>Pseudomonadota</taxon>
        <taxon>Gammaproteobacteria</taxon>
        <taxon>Salinisphaerales</taxon>
        <taxon>Salinisphaeraceae</taxon>
        <taxon>Salinisphaera</taxon>
    </lineage>
</organism>
<dbReference type="PRINTS" id="PR01438">
    <property type="entry name" value="UNVRSLSTRESS"/>
</dbReference>
<gene>
    <name evidence="3" type="ORF">SSPSH_003291</name>
</gene>
<protein>
    <submittedName>
        <fullName evidence="3">Universal stress protein family protein</fullName>
    </submittedName>
</protein>
<dbReference type="RefSeq" id="WP_006912041.1">
    <property type="nucleotide sequence ID" value="NZ_AFNV02000026.1"/>
</dbReference>
<sequence length="146" mass="15218">MFETIVIAVDGSEHSKRAIEIAADMGKRYTAALHIVHVPQHTGHEKTLALGGAAITLQPSPEELKAAGQSAISAARDMLEGAGCQNIETEIVGGDPVQQIVAAAERADADLIIMGRRGLSDFTGLVIGSTSHKVAHLAPCACLTTR</sequence>
<dbReference type="InterPro" id="IPR006015">
    <property type="entry name" value="Universal_stress_UspA"/>
</dbReference>
<dbReference type="eggNOG" id="COG0589">
    <property type="taxonomic scope" value="Bacteria"/>
</dbReference>
<dbReference type="CDD" id="cd00293">
    <property type="entry name" value="USP-like"/>
    <property type="match status" value="1"/>
</dbReference>
<dbReference type="EMBL" id="AFNV02000026">
    <property type="protein sequence ID" value="ERJ17929.1"/>
    <property type="molecule type" value="Genomic_DNA"/>
</dbReference>
<dbReference type="Proteomes" id="UP000006242">
    <property type="component" value="Unassembled WGS sequence"/>
</dbReference>
<reference evidence="3 4" key="2">
    <citation type="journal article" date="2013" name="PLoS ONE">
        <title>INDIGO - INtegrated Data Warehouse of MIcrobial GenOmes with Examples from the Red Sea Extremophiles.</title>
        <authorList>
            <person name="Alam I."/>
            <person name="Antunes A."/>
            <person name="Kamau A.A."/>
            <person name="Ba Alawi W."/>
            <person name="Kalkatawi M."/>
            <person name="Stingl U."/>
            <person name="Bajic V.B."/>
        </authorList>
    </citation>
    <scope>NUCLEOTIDE SEQUENCE [LARGE SCALE GENOMIC DNA]</scope>
    <source>
        <strain evidence="3 4">E1L3A</strain>
    </source>
</reference>
<name>F7QDB5_9GAMM</name>
<dbReference type="PANTHER" id="PTHR46268">
    <property type="entry name" value="STRESS RESPONSE PROTEIN NHAX"/>
    <property type="match status" value="1"/>
</dbReference>
<dbReference type="Gene3D" id="3.40.50.620">
    <property type="entry name" value="HUPs"/>
    <property type="match status" value="1"/>
</dbReference>
<accession>F7QDB5</accession>
<evidence type="ECO:0000256" key="1">
    <source>
        <dbReference type="ARBA" id="ARBA00008791"/>
    </source>
</evidence>
<feature type="domain" description="UspA" evidence="2">
    <location>
        <begin position="1"/>
        <end position="145"/>
    </location>
</feature>
<dbReference type="Pfam" id="PF00582">
    <property type="entry name" value="Usp"/>
    <property type="match status" value="1"/>
</dbReference>
<dbReference type="OrthoDB" id="5795499at2"/>
<evidence type="ECO:0000313" key="3">
    <source>
        <dbReference type="EMBL" id="ERJ17929.1"/>
    </source>
</evidence>
<evidence type="ECO:0000313" key="4">
    <source>
        <dbReference type="Proteomes" id="UP000006242"/>
    </source>
</evidence>
<proteinExistence type="inferred from homology"/>
<dbReference type="SUPFAM" id="SSF52402">
    <property type="entry name" value="Adenine nucleotide alpha hydrolases-like"/>
    <property type="match status" value="1"/>
</dbReference>
<dbReference type="InterPro" id="IPR006016">
    <property type="entry name" value="UspA"/>
</dbReference>
<evidence type="ECO:0000259" key="2">
    <source>
        <dbReference type="Pfam" id="PF00582"/>
    </source>
</evidence>